<dbReference type="Proteomes" id="UP000238823">
    <property type="component" value="Unassembled WGS sequence"/>
</dbReference>
<comment type="caution">
    <text evidence="1">The sequence shown here is derived from an EMBL/GenBank/DDBJ whole genome shotgun (WGS) entry which is preliminary data.</text>
</comment>
<evidence type="ECO:0000313" key="1">
    <source>
        <dbReference type="EMBL" id="PRP90405.1"/>
    </source>
</evidence>
<name>A0A2S9XC21_9BACT</name>
<evidence type="ECO:0000313" key="2">
    <source>
        <dbReference type="Proteomes" id="UP000238823"/>
    </source>
</evidence>
<reference evidence="1 2" key="1">
    <citation type="submission" date="2018-03" db="EMBL/GenBank/DDBJ databases">
        <title>Draft Genome Sequences of the Obligatory Marine Myxobacteria Enhygromyxa salina SWB007.</title>
        <authorList>
            <person name="Poehlein A."/>
            <person name="Moghaddam J.A."/>
            <person name="Harms H."/>
            <person name="Alanjari M."/>
            <person name="Koenig G.M."/>
            <person name="Daniel R."/>
            <person name="Schaeberle T.F."/>
        </authorList>
    </citation>
    <scope>NUCLEOTIDE SEQUENCE [LARGE SCALE GENOMIC DNA]</scope>
    <source>
        <strain evidence="1 2">SWB007</strain>
    </source>
</reference>
<dbReference type="EMBL" id="PVNL01000192">
    <property type="protein sequence ID" value="PRP90405.1"/>
    <property type="molecule type" value="Genomic_DNA"/>
</dbReference>
<sequence>MSPNFGTVSDLRAGDPAATAIAVFKQGCTNQSEATAQAVVAASVYRGLARIERTARSLQAVGTMQTSFNESSERPKLITMQIMTDERRPAVLARRVVPTLLLSARSREMSTP</sequence>
<dbReference type="RefSeq" id="WP_106095024.1">
    <property type="nucleotide sequence ID" value="NZ_PVNL01000192.1"/>
</dbReference>
<dbReference type="AlphaFoldDB" id="A0A2S9XC21"/>
<accession>A0A2S9XC21</accession>
<gene>
    <name evidence="1" type="ORF">ENSA7_82900</name>
</gene>
<proteinExistence type="predicted"/>
<organism evidence="1 2">
    <name type="scientific">Enhygromyxa salina</name>
    <dbReference type="NCBI Taxonomy" id="215803"/>
    <lineage>
        <taxon>Bacteria</taxon>
        <taxon>Pseudomonadati</taxon>
        <taxon>Myxococcota</taxon>
        <taxon>Polyangia</taxon>
        <taxon>Nannocystales</taxon>
        <taxon>Nannocystaceae</taxon>
        <taxon>Enhygromyxa</taxon>
    </lineage>
</organism>
<protein>
    <submittedName>
        <fullName evidence="1">Uncharacterized protein</fullName>
    </submittedName>
</protein>